<evidence type="ECO:0000313" key="23">
    <source>
        <dbReference type="Proteomes" id="UP001059596"/>
    </source>
</evidence>
<evidence type="ECO:0000313" key="22">
    <source>
        <dbReference type="EMBL" id="KAI8045102.1"/>
    </source>
</evidence>
<keyword evidence="12 19" id="KW-0472">Membrane</keyword>
<dbReference type="AlphaFoldDB" id="A0A9P9YXU7"/>
<dbReference type="GO" id="GO:0005524">
    <property type="term" value="F:ATP binding"/>
    <property type="evidence" value="ECO:0007669"/>
    <property type="project" value="UniProtKB-KW"/>
</dbReference>
<dbReference type="SUPFAM" id="SSF48726">
    <property type="entry name" value="Immunoglobulin"/>
    <property type="match status" value="2"/>
</dbReference>
<dbReference type="GO" id="GO:0004714">
    <property type="term" value="F:transmembrane receptor protein tyrosine kinase activity"/>
    <property type="evidence" value="ECO:0007669"/>
    <property type="project" value="UniProtKB-EC"/>
</dbReference>
<dbReference type="PANTHER" id="PTHR19890:SF10">
    <property type="entry name" value="FIBROBLAST GROWTH FACTOR RECEPTOR-LIKE 1"/>
    <property type="match status" value="1"/>
</dbReference>
<keyword evidence="13" id="KW-0829">Tyrosine-protein kinase</keyword>
<keyword evidence="23" id="KW-1185">Reference proteome</keyword>
<feature type="transmembrane region" description="Helical" evidence="19">
    <location>
        <begin position="304"/>
        <end position="328"/>
    </location>
</feature>
<evidence type="ECO:0000256" key="11">
    <source>
        <dbReference type="ARBA" id="ARBA00022989"/>
    </source>
</evidence>
<dbReference type="SMART" id="SM00409">
    <property type="entry name" value="IG"/>
    <property type="match status" value="2"/>
</dbReference>
<organism evidence="22 23">
    <name type="scientific">Drosophila gunungcola</name>
    <name type="common">fruit fly</name>
    <dbReference type="NCBI Taxonomy" id="103775"/>
    <lineage>
        <taxon>Eukaryota</taxon>
        <taxon>Metazoa</taxon>
        <taxon>Ecdysozoa</taxon>
        <taxon>Arthropoda</taxon>
        <taxon>Hexapoda</taxon>
        <taxon>Insecta</taxon>
        <taxon>Pterygota</taxon>
        <taxon>Neoptera</taxon>
        <taxon>Endopterygota</taxon>
        <taxon>Diptera</taxon>
        <taxon>Brachycera</taxon>
        <taxon>Muscomorpha</taxon>
        <taxon>Ephydroidea</taxon>
        <taxon>Drosophilidae</taxon>
        <taxon>Drosophila</taxon>
        <taxon>Sophophora</taxon>
    </lineage>
</organism>
<dbReference type="InterPro" id="IPR013783">
    <property type="entry name" value="Ig-like_fold"/>
</dbReference>
<name>A0A9P9YXU7_9MUSC</name>
<dbReference type="EMBL" id="JAMKOV010000001">
    <property type="protein sequence ID" value="KAI8045102.1"/>
    <property type="molecule type" value="Genomic_DNA"/>
</dbReference>
<dbReference type="FunFam" id="2.60.40.10:FF:000020">
    <property type="entry name" value="Fibroblast growth factor receptor"/>
    <property type="match status" value="1"/>
</dbReference>
<keyword evidence="14" id="KW-1015">Disulfide bond</keyword>
<evidence type="ECO:0000256" key="4">
    <source>
        <dbReference type="ARBA" id="ARBA00022679"/>
    </source>
</evidence>
<dbReference type="InterPro" id="IPR007110">
    <property type="entry name" value="Ig-like_dom"/>
</dbReference>
<evidence type="ECO:0000256" key="7">
    <source>
        <dbReference type="ARBA" id="ARBA00022737"/>
    </source>
</evidence>
<dbReference type="InterPro" id="IPR036179">
    <property type="entry name" value="Ig-like_dom_sf"/>
</dbReference>
<reference evidence="22" key="1">
    <citation type="journal article" date="2023" name="Genome Biol. Evol.">
        <title>Long-read-based Genome Assembly of Drosophila gunungcola Reveals Fewer Chemosensory Genes in Flower-breeding Species.</title>
        <authorList>
            <person name="Negi A."/>
            <person name="Liao B.Y."/>
            <person name="Yeh S.D."/>
        </authorList>
    </citation>
    <scope>NUCLEOTIDE SEQUENCE</scope>
    <source>
        <strain evidence="22">Sukarami</strain>
    </source>
</reference>
<proteinExistence type="predicted"/>
<keyword evidence="10" id="KW-0067">ATP-binding</keyword>
<dbReference type="Gene3D" id="2.60.40.10">
    <property type="entry name" value="Immunoglobulins"/>
    <property type="match status" value="1"/>
</dbReference>
<dbReference type="GO" id="GO:0016020">
    <property type="term" value="C:membrane"/>
    <property type="evidence" value="ECO:0007669"/>
    <property type="project" value="UniProtKB-SubCell"/>
</dbReference>
<accession>A0A9P9YXU7</accession>
<keyword evidence="7" id="KW-0677">Repeat</keyword>
<evidence type="ECO:0000256" key="17">
    <source>
        <dbReference type="ARBA" id="ARBA00023319"/>
    </source>
</evidence>
<keyword evidence="9" id="KW-0418">Kinase</keyword>
<comment type="subcellular location">
    <subcellularLocation>
        <location evidence="1">Membrane</location>
        <topology evidence="1">Single-pass membrane protein</topology>
    </subcellularLocation>
</comment>
<evidence type="ECO:0000256" key="2">
    <source>
        <dbReference type="ARBA" id="ARBA00011902"/>
    </source>
</evidence>
<feature type="region of interest" description="Disordered" evidence="18">
    <location>
        <begin position="342"/>
        <end position="361"/>
    </location>
</feature>
<feature type="domain" description="Ig-like" evidence="21">
    <location>
        <begin position="46"/>
        <end position="122"/>
    </location>
</feature>
<dbReference type="SMART" id="SM00408">
    <property type="entry name" value="IGc2"/>
    <property type="match status" value="1"/>
</dbReference>
<keyword evidence="6 20" id="KW-0732">Signal</keyword>
<keyword evidence="17" id="KW-0393">Immunoglobulin domain</keyword>
<protein>
    <recommendedName>
        <fullName evidence="2">receptor protein-tyrosine kinase</fullName>
        <ecNumber evidence="2">2.7.10.1</ecNumber>
    </recommendedName>
</protein>
<feature type="compositionally biased region" description="Low complexity" evidence="18">
    <location>
        <begin position="526"/>
        <end position="545"/>
    </location>
</feature>
<dbReference type="InterPro" id="IPR003599">
    <property type="entry name" value="Ig_sub"/>
</dbReference>
<evidence type="ECO:0000256" key="15">
    <source>
        <dbReference type="ARBA" id="ARBA00023170"/>
    </source>
</evidence>
<keyword evidence="3" id="KW-0597">Phosphoprotein</keyword>
<evidence type="ECO:0000256" key="8">
    <source>
        <dbReference type="ARBA" id="ARBA00022741"/>
    </source>
</evidence>
<evidence type="ECO:0000256" key="19">
    <source>
        <dbReference type="SAM" id="Phobius"/>
    </source>
</evidence>
<dbReference type="PANTHER" id="PTHR19890">
    <property type="entry name" value="FIBROBLAST GROWTH FACTOR RECEPTOR"/>
    <property type="match status" value="1"/>
</dbReference>
<evidence type="ECO:0000256" key="10">
    <source>
        <dbReference type="ARBA" id="ARBA00022840"/>
    </source>
</evidence>
<evidence type="ECO:0000256" key="5">
    <source>
        <dbReference type="ARBA" id="ARBA00022692"/>
    </source>
</evidence>
<evidence type="ECO:0000256" key="12">
    <source>
        <dbReference type="ARBA" id="ARBA00023136"/>
    </source>
</evidence>
<evidence type="ECO:0000256" key="18">
    <source>
        <dbReference type="SAM" id="MobiDB-lite"/>
    </source>
</evidence>
<keyword evidence="11 19" id="KW-1133">Transmembrane helix</keyword>
<evidence type="ECO:0000256" key="16">
    <source>
        <dbReference type="ARBA" id="ARBA00023180"/>
    </source>
</evidence>
<keyword evidence="16" id="KW-0325">Glycoprotein</keyword>
<sequence>MDPMICDLWSGHIWLLILICFCGFKQSSGFFVDYTENTELIQQRAGFDVKLQCNLKGLVDDNMLDDIKIHWYFKQCSENNCHQLESVDEWTALPCEPSLCRPELWLRNVTERYSGLYKCSINPHIWDKTQAVDVQLVRTYQLDVKNTSLAAPEFVDSYPNNKTSLVGSRVVFQCRVHSEEHPTIKWFRRQTYAGTQSVGEASSTPTASNFSTHIVRYNGRTYELLSTDAEKLMAPQIYLSKLILDGVRLRDAGHYACVAISYRGHKIREAFLDVIPVQEDSEKEYWSDYDSSEEGVTASDPREFLLLFLMPLGLALLPLTVWFSYLLYKRCSEAHSECQRMDSDEDLDTESPHLGTKTTTTNTEVQDIHRNPRSMLNYYEYFLPGIYDYPVTHSAEDTFSAYYLDPILASGSSPWSISSATYVAGPLGVINYLSDVQTHLALPISQNLVIGGNLIYTTLSSGTLDSYPHQSHHDYSQMEEDGGYGYEFPQLNLCLAHFISGSEGEREPVEESHMDQSADSQCFAKSNSSVEISEQSESGESVQSEEVPKKQRKVSHKRTYEAEQGYLVEEPTSELSEEDAEELLPTSRK</sequence>
<evidence type="ECO:0000256" key="6">
    <source>
        <dbReference type="ARBA" id="ARBA00022729"/>
    </source>
</evidence>
<feature type="domain" description="Ig-like" evidence="21">
    <location>
        <begin position="152"/>
        <end position="259"/>
    </location>
</feature>
<feature type="compositionally biased region" description="Basic and acidic residues" evidence="18">
    <location>
        <begin position="504"/>
        <end position="516"/>
    </location>
</feature>
<evidence type="ECO:0000256" key="13">
    <source>
        <dbReference type="ARBA" id="ARBA00023137"/>
    </source>
</evidence>
<evidence type="ECO:0000256" key="14">
    <source>
        <dbReference type="ARBA" id="ARBA00023157"/>
    </source>
</evidence>
<keyword evidence="15" id="KW-0675">Receptor</keyword>
<keyword evidence="8" id="KW-0547">Nucleotide-binding</keyword>
<dbReference type="InterPro" id="IPR052615">
    <property type="entry name" value="FGFRL"/>
</dbReference>
<feature type="signal peptide" evidence="20">
    <location>
        <begin position="1"/>
        <end position="29"/>
    </location>
</feature>
<keyword evidence="5 19" id="KW-0812">Transmembrane</keyword>
<feature type="compositionally biased region" description="Acidic residues" evidence="18">
    <location>
        <begin position="571"/>
        <end position="582"/>
    </location>
</feature>
<gene>
    <name evidence="22" type="ORF">M5D96_001280</name>
</gene>
<dbReference type="PROSITE" id="PS50835">
    <property type="entry name" value="IG_LIKE"/>
    <property type="match status" value="2"/>
</dbReference>
<evidence type="ECO:0000256" key="1">
    <source>
        <dbReference type="ARBA" id="ARBA00004167"/>
    </source>
</evidence>
<keyword evidence="4" id="KW-0808">Transferase</keyword>
<dbReference type="EC" id="2.7.10.1" evidence="2"/>
<feature type="region of interest" description="Disordered" evidence="18">
    <location>
        <begin position="504"/>
        <end position="589"/>
    </location>
</feature>
<dbReference type="InterPro" id="IPR003598">
    <property type="entry name" value="Ig_sub2"/>
</dbReference>
<evidence type="ECO:0000256" key="3">
    <source>
        <dbReference type="ARBA" id="ARBA00022553"/>
    </source>
</evidence>
<evidence type="ECO:0000256" key="20">
    <source>
        <dbReference type="SAM" id="SignalP"/>
    </source>
</evidence>
<comment type="caution">
    <text evidence="22">The sequence shown here is derived from an EMBL/GenBank/DDBJ whole genome shotgun (WGS) entry which is preliminary data.</text>
</comment>
<evidence type="ECO:0000256" key="9">
    <source>
        <dbReference type="ARBA" id="ARBA00022777"/>
    </source>
</evidence>
<feature type="chain" id="PRO_5040297156" description="receptor protein-tyrosine kinase" evidence="20">
    <location>
        <begin position="30"/>
        <end position="589"/>
    </location>
</feature>
<dbReference type="Proteomes" id="UP001059596">
    <property type="component" value="Chromosome 3R"/>
</dbReference>
<evidence type="ECO:0000259" key="21">
    <source>
        <dbReference type="PROSITE" id="PS50835"/>
    </source>
</evidence>